<evidence type="ECO:0000313" key="4">
    <source>
        <dbReference type="Proteomes" id="UP001162131"/>
    </source>
</evidence>
<evidence type="ECO:0000313" key="3">
    <source>
        <dbReference type="EMBL" id="CAG9320261.1"/>
    </source>
</evidence>
<dbReference type="GO" id="GO:0000030">
    <property type="term" value="F:mannosyltransferase activity"/>
    <property type="evidence" value="ECO:0007669"/>
    <property type="project" value="InterPro"/>
</dbReference>
<dbReference type="InterPro" id="IPR009030">
    <property type="entry name" value="Growth_fac_rcpt_cys_sf"/>
</dbReference>
<comment type="similarity">
    <text evidence="1">Belongs to the BMT family.</text>
</comment>
<evidence type="ECO:0000256" key="2">
    <source>
        <dbReference type="SAM" id="SignalP"/>
    </source>
</evidence>
<protein>
    <submittedName>
        <fullName evidence="3">Uncharacterized protein</fullName>
    </submittedName>
</protein>
<keyword evidence="4" id="KW-1185">Reference proteome</keyword>
<dbReference type="EMBL" id="CAJZBQ010000025">
    <property type="protein sequence ID" value="CAG9320261.1"/>
    <property type="molecule type" value="Genomic_DNA"/>
</dbReference>
<evidence type="ECO:0000256" key="1">
    <source>
        <dbReference type="ARBA" id="ARBA00009486"/>
    </source>
</evidence>
<gene>
    <name evidence="3" type="ORF">BSTOLATCC_MIC26183</name>
</gene>
<feature type="signal peptide" evidence="2">
    <location>
        <begin position="1"/>
        <end position="24"/>
    </location>
</feature>
<name>A0AAU9J4R8_9CILI</name>
<dbReference type="SUPFAM" id="SSF57184">
    <property type="entry name" value="Growth factor receptor domain"/>
    <property type="match status" value="1"/>
</dbReference>
<organism evidence="3 4">
    <name type="scientific">Blepharisma stoltei</name>
    <dbReference type="NCBI Taxonomy" id="1481888"/>
    <lineage>
        <taxon>Eukaryota</taxon>
        <taxon>Sar</taxon>
        <taxon>Alveolata</taxon>
        <taxon>Ciliophora</taxon>
        <taxon>Postciliodesmatophora</taxon>
        <taxon>Heterotrichea</taxon>
        <taxon>Heterotrichida</taxon>
        <taxon>Blepharismidae</taxon>
        <taxon>Blepharisma</taxon>
    </lineage>
</organism>
<dbReference type="Pfam" id="PF12141">
    <property type="entry name" value="BMT"/>
    <property type="match status" value="1"/>
</dbReference>
<proteinExistence type="inferred from homology"/>
<comment type="caution">
    <text evidence="3">The sequence shown here is derived from an EMBL/GenBank/DDBJ whole genome shotgun (WGS) entry which is preliminary data.</text>
</comment>
<feature type="chain" id="PRO_5044020945" evidence="2">
    <location>
        <begin position="25"/>
        <end position="656"/>
    </location>
</feature>
<dbReference type="Gene3D" id="2.10.220.10">
    <property type="entry name" value="Hormone Receptor, Insulin-like Growth Factor Receptor 1, Chain A, domain 2"/>
    <property type="match status" value="1"/>
</dbReference>
<dbReference type="AlphaFoldDB" id="A0AAU9J4R8"/>
<reference evidence="3" key="1">
    <citation type="submission" date="2021-09" db="EMBL/GenBank/DDBJ databases">
        <authorList>
            <consortium name="AG Swart"/>
            <person name="Singh M."/>
            <person name="Singh A."/>
            <person name="Seah K."/>
            <person name="Emmerich C."/>
        </authorList>
    </citation>
    <scope>NUCLEOTIDE SEQUENCE</scope>
    <source>
        <strain evidence="3">ATCC30299</strain>
    </source>
</reference>
<accession>A0AAU9J4R8</accession>
<keyword evidence="2" id="KW-0732">Signal</keyword>
<dbReference type="Proteomes" id="UP001162131">
    <property type="component" value="Unassembled WGS sequence"/>
</dbReference>
<sequence length="656" mass="75641">MIWNCKIQKLFWLGLLLCLYKADSSVTEGPKLIHGCPYFDINSQIRILEKVTQYDDKEILNIYSKDFLNKEYLTNIVKNAMPSTYSSRIKSNDDIRYLHPSAMWIPERNLFLVAVRVWALSRICYLYVTFFDSDWKEIRTEDMVGSTKVPSILNIPSDWNVENSGPEDGRLFRALKDEFFIIFNMKKSDSSARPMYMYRFSTGSMQELSIPEHREKAFVIEKNWSPIIIDDSHIYFVYNFENFQVIDCTDEGPCKRVQGDFKRKPGFLRGGSPYVRLGDTNYYLSLGIIHAEYPKQVFCHVYRPVLTIVQAFRDEPSFELIYTSEPFDFEKRIFLYPPGHFRSLNDMHLCDGPMSWTVGNSIAKLDMENDISDMIFTLGDARAVSLKAIGLSAVVNKIIETYELGNLPVEDKCSEKLTKFYFNLDDLSLPKIGNEEVEYQKKIGTQPKSCEKGLFLNNEGECKRCHNWCSDCLSCDYCTSCSDINAKPLEGYCLCQDGYFFHENSKSCKSCSEGCAKCSDFQNCLKCKNANMVVDNGACKCLEGFLEVFHEELKSYICEDYEAAKKYSCYKSHKDFSEIDKSDYENFHSVNLGYQLNNDKLSVALSSKDSAGNQNSLFEETQYFDFDVSRNKNQNQQASFIKDGILFEINIKIAKS</sequence>
<dbReference type="InterPro" id="IPR021988">
    <property type="entry name" value="BMT1"/>
</dbReference>